<dbReference type="EMBL" id="GGEC01082342">
    <property type="protein sequence ID" value="MBX62826.1"/>
    <property type="molecule type" value="Transcribed_RNA"/>
</dbReference>
<organism evidence="1">
    <name type="scientific">Rhizophora mucronata</name>
    <name type="common">Asiatic mangrove</name>
    <dbReference type="NCBI Taxonomy" id="61149"/>
    <lineage>
        <taxon>Eukaryota</taxon>
        <taxon>Viridiplantae</taxon>
        <taxon>Streptophyta</taxon>
        <taxon>Embryophyta</taxon>
        <taxon>Tracheophyta</taxon>
        <taxon>Spermatophyta</taxon>
        <taxon>Magnoliopsida</taxon>
        <taxon>eudicotyledons</taxon>
        <taxon>Gunneridae</taxon>
        <taxon>Pentapetalae</taxon>
        <taxon>rosids</taxon>
        <taxon>fabids</taxon>
        <taxon>Malpighiales</taxon>
        <taxon>Rhizophoraceae</taxon>
        <taxon>Rhizophora</taxon>
    </lineage>
</organism>
<name>A0A2P2Q762_RHIMU</name>
<evidence type="ECO:0000313" key="1">
    <source>
        <dbReference type="EMBL" id="MBX62826.1"/>
    </source>
</evidence>
<dbReference type="AlphaFoldDB" id="A0A2P2Q762"/>
<reference evidence="1" key="1">
    <citation type="submission" date="2018-02" db="EMBL/GenBank/DDBJ databases">
        <title>Rhizophora mucronata_Transcriptome.</title>
        <authorList>
            <person name="Meera S.P."/>
            <person name="Sreeshan A."/>
            <person name="Augustine A."/>
        </authorList>
    </citation>
    <scope>NUCLEOTIDE SEQUENCE</scope>
    <source>
        <tissue evidence="1">Leaf</tissue>
    </source>
</reference>
<accession>A0A2P2Q762</accession>
<protein>
    <submittedName>
        <fullName evidence="1">Uncharacterized protein</fullName>
    </submittedName>
</protein>
<proteinExistence type="predicted"/>
<sequence>MSALVPFLLLFAFEIGYEHKFISFLMLCVVDL</sequence>